<comment type="caution">
    <text evidence="1">The sequence shown here is derived from an EMBL/GenBank/DDBJ whole genome shotgun (WGS) entry which is preliminary data.</text>
</comment>
<proteinExistence type="predicted"/>
<dbReference type="AlphaFoldDB" id="A0A016TYA6"/>
<evidence type="ECO:0000313" key="2">
    <source>
        <dbReference type="Proteomes" id="UP000024635"/>
    </source>
</evidence>
<sequence length="73" mass="8064">MSSRLLVNATESACSMVVGDPSGTCTLHDKETNLQHILGVRHPQSRTSMSFRIQYAPPLLLHHSCLELSPLHI</sequence>
<dbReference type="EMBL" id="JARK01001405">
    <property type="protein sequence ID" value="EYC07776.1"/>
    <property type="molecule type" value="Genomic_DNA"/>
</dbReference>
<reference evidence="2" key="1">
    <citation type="journal article" date="2015" name="Nat. Genet.">
        <title>The genome and transcriptome of the zoonotic hookworm Ancylostoma ceylanicum identify infection-specific gene families.</title>
        <authorList>
            <person name="Schwarz E.M."/>
            <person name="Hu Y."/>
            <person name="Antoshechkin I."/>
            <person name="Miller M.M."/>
            <person name="Sternberg P.W."/>
            <person name="Aroian R.V."/>
        </authorList>
    </citation>
    <scope>NUCLEOTIDE SEQUENCE</scope>
    <source>
        <strain evidence="2">HY135</strain>
    </source>
</reference>
<organism evidence="1 2">
    <name type="scientific">Ancylostoma ceylanicum</name>
    <dbReference type="NCBI Taxonomy" id="53326"/>
    <lineage>
        <taxon>Eukaryota</taxon>
        <taxon>Metazoa</taxon>
        <taxon>Ecdysozoa</taxon>
        <taxon>Nematoda</taxon>
        <taxon>Chromadorea</taxon>
        <taxon>Rhabditida</taxon>
        <taxon>Rhabditina</taxon>
        <taxon>Rhabditomorpha</taxon>
        <taxon>Strongyloidea</taxon>
        <taxon>Ancylostomatidae</taxon>
        <taxon>Ancylostomatinae</taxon>
        <taxon>Ancylostoma</taxon>
    </lineage>
</organism>
<gene>
    <name evidence="1" type="primary">Acey_s0069.g387</name>
    <name evidence="1" type="ORF">Y032_0069g387</name>
</gene>
<accession>A0A016TYA6</accession>
<dbReference type="Proteomes" id="UP000024635">
    <property type="component" value="Unassembled WGS sequence"/>
</dbReference>
<name>A0A016TYA6_9BILA</name>
<keyword evidence="2" id="KW-1185">Reference proteome</keyword>
<evidence type="ECO:0000313" key="1">
    <source>
        <dbReference type="EMBL" id="EYC07776.1"/>
    </source>
</evidence>
<protein>
    <submittedName>
        <fullName evidence="1">Uncharacterized protein</fullName>
    </submittedName>
</protein>